<name>A0A077ATT9_9PROT</name>
<dbReference type="eggNOG" id="COG3694">
    <property type="taxonomic scope" value="Bacteria"/>
</dbReference>
<dbReference type="AlphaFoldDB" id="A0A077ATT9"/>
<feature type="transmembrane region" description="Helical" evidence="1">
    <location>
        <begin position="61"/>
        <end position="82"/>
    </location>
</feature>
<dbReference type="STRING" id="91604.ID47_07590"/>
<dbReference type="Pfam" id="PF06182">
    <property type="entry name" value="ABC2_membrane_6"/>
    <property type="match status" value="1"/>
</dbReference>
<evidence type="ECO:0000256" key="1">
    <source>
        <dbReference type="SAM" id="Phobius"/>
    </source>
</evidence>
<dbReference type="HOGENOM" id="CLU_071040_1_1_5"/>
<evidence type="ECO:0000313" key="2">
    <source>
        <dbReference type="EMBL" id="AIK96612.1"/>
    </source>
</evidence>
<dbReference type="InterPro" id="IPR010390">
    <property type="entry name" value="ABC-2_transporter-like"/>
</dbReference>
<dbReference type="RefSeq" id="WP_038465173.1">
    <property type="nucleotide sequence ID" value="NZ_CP008941.1"/>
</dbReference>
<feature type="transmembrane region" description="Helical" evidence="1">
    <location>
        <begin position="227"/>
        <end position="247"/>
    </location>
</feature>
<feature type="transmembrane region" description="Helical" evidence="1">
    <location>
        <begin position="28"/>
        <end position="49"/>
    </location>
</feature>
<dbReference type="EMBL" id="CP008941">
    <property type="protein sequence ID" value="AIK96612.1"/>
    <property type="molecule type" value="Genomic_DNA"/>
</dbReference>
<feature type="transmembrane region" description="Helical" evidence="1">
    <location>
        <begin position="197"/>
        <end position="215"/>
    </location>
</feature>
<sequence length="264" mass="29843">MSIKRELLLLVNFFSINLKASIAHRGAFILRLIFMTLSKLIFLVSWFVYFEKFKVVNGWTIYHVTFMYGLVNVSIGLIEMCFNGFKNIPNLIERCELDILLVTPRPIIFSVGSSKTDHAGIGSVIAGIFLIVLSGFTAFTDWLLIFLFVICSIAVYCSISILYGSLSFWFKNLNRLVQDLFNITVVLSTNPNCIYKGFLKLLILSLLPVGLISYYPIDYFLTRSMTSLLVVVCGTSLLLAVSSFIFYKGLRRYESGSLSNMSVK</sequence>
<dbReference type="PANTHER" id="PTHR36833:SF1">
    <property type="entry name" value="INTEGRAL MEMBRANE TRANSPORT PROTEIN"/>
    <property type="match status" value="1"/>
</dbReference>
<feature type="transmembrane region" description="Helical" evidence="1">
    <location>
        <begin position="145"/>
        <end position="170"/>
    </location>
</feature>
<dbReference type="OrthoDB" id="9788195at2"/>
<organism evidence="2 3">
    <name type="scientific">Candidatus Odyssella acanthamoebae</name>
    <dbReference type="NCBI Taxonomy" id="91604"/>
    <lineage>
        <taxon>Bacteria</taxon>
        <taxon>Pseudomonadati</taxon>
        <taxon>Pseudomonadota</taxon>
        <taxon>Alphaproteobacteria</taxon>
        <taxon>Holosporales</taxon>
        <taxon>Candidatus Paracaedibacteraceae</taxon>
        <taxon>Candidatus Odyssella</taxon>
    </lineage>
</organism>
<protein>
    <recommendedName>
        <fullName evidence="4">ABC transporter permease</fullName>
    </recommendedName>
</protein>
<dbReference type="PANTHER" id="PTHR36833">
    <property type="entry name" value="SLR0610 PROTEIN-RELATED"/>
    <property type="match status" value="1"/>
</dbReference>
<evidence type="ECO:0008006" key="4">
    <source>
        <dbReference type="Google" id="ProtNLM"/>
    </source>
</evidence>
<evidence type="ECO:0000313" key="3">
    <source>
        <dbReference type="Proteomes" id="UP000028926"/>
    </source>
</evidence>
<accession>A0A077ATT9</accession>
<feature type="transmembrane region" description="Helical" evidence="1">
    <location>
        <begin position="119"/>
        <end position="139"/>
    </location>
</feature>
<keyword evidence="1" id="KW-0812">Transmembrane</keyword>
<keyword evidence="3" id="KW-1185">Reference proteome</keyword>
<gene>
    <name evidence="2" type="ORF">ID47_07590</name>
</gene>
<proteinExistence type="predicted"/>
<dbReference type="KEGG" id="paca:ID47_07590"/>
<keyword evidence="1" id="KW-1133">Transmembrane helix</keyword>
<keyword evidence="1" id="KW-0472">Membrane</keyword>
<dbReference type="Proteomes" id="UP000028926">
    <property type="component" value="Chromosome"/>
</dbReference>
<reference evidence="2 3" key="1">
    <citation type="submission" date="2014-07" db="EMBL/GenBank/DDBJ databases">
        <title>Comparative genomic insights into amoeba endosymbionts belonging to the families of Holosporaceae and Candidatus Midichloriaceae within Rickettsiales.</title>
        <authorList>
            <person name="Wang Z."/>
            <person name="Wu M."/>
        </authorList>
    </citation>
    <scope>NUCLEOTIDE SEQUENCE [LARGE SCALE GENOMIC DNA]</scope>
    <source>
        <strain evidence="2">PRA3</strain>
    </source>
</reference>